<protein>
    <recommendedName>
        <fullName evidence="10">Peptidase S1 domain-containing protein</fullName>
    </recommendedName>
</protein>
<name>A0A921Z3C5_MANSE</name>
<keyword evidence="3" id="KW-1015">Disulfide bond</keyword>
<dbReference type="PROSITE" id="PS50240">
    <property type="entry name" value="TRYPSIN_DOM"/>
    <property type="match status" value="1"/>
</dbReference>
<sequence>MKRAVLALWALAAVATGRSIDYEDSLEDVTAFGYLEKYGIPRANEIREAEEAELAGGSRIVGGSAASLGQFPYQAGIVIHLPRGQAICGGSLLTNRRVLTAAHCWWDGENQAQRFTVVLGSIRVFSGGLRINTRDIVMHENWQPRIVRNDVAMIRLPQNVGLNNNIQTIALPSGGQLNEHFAGERAVASGYGRIGDAPIHDITINQALRHVTLDVISNAVCSDTRDIGPFVHSTNICTSGAGGRSTCRGDSGGPLVVTRNNRPLLVCAMSYNINRISFPAVYARITSFNDWIRRNL</sequence>
<comment type="subcellular location">
    <subcellularLocation>
        <location evidence="1">Secreted</location>
        <location evidence="1">Extracellular space</location>
    </subcellularLocation>
</comment>
<dbReference type="PANTHER" id="PTHR24256">
    <property type="entry name" value="TRYPTASE-RELATED"/>
    <property type="match status" value="1"/>
</dbReference>
<evidence type="ECO:0000259" key="10">
    <source>
        <dbReference type="PROSITE" id="PS50240"/>
    </source>
</evidence>
<evidence type="ECO:0000256" key="9">
    <source>
        <dbReference type="SAM" id="SignalP"/>
    </source>
</evidence>
<dbReference type="FunFam" id="2.40.10.10:FF:000068">
    <property type="entry name" value="transmembrane protease serine 2"/>
    <property type="match status" value="1"/>
</dbReference>
<evidence type="ECO:0000256" key="6">
    <source>
        <dbReference type="ARBA" id="ARBA00055534"/>
    </source>
</evidence>
<proteinExistence type="inferred from homology"/>
<dbReference type="GO" id="GO:0004252">
    <property type="term" value="F:serine-type endopeptidase activity"/>
    <property type="evidence" value="ECO:0007669"/>
    <property type="project" value="InterPro"/>
</dbReference>
<evidence type="ECO:0000256" key="7">
    <source>
        <dbReference type="ARBA" id="ARBA00084094"/>
    </source>
</evidence>
<dbReference type="GO" id="GO:0006508">
    <property type="term" value="P:proteolysis"/>
    <property type="evidence" value="ECO:0007669"/>
    <property type="project" value="UniProtKB-KW"/>
</dbReference>
<gene>
    <name evidence="11" type="ORF">O3G_MSEX006451</name>
</gene>
<dbReference type="Proteomes" id="UP000791440">
    <property type="component" value="Unassembled WGS sequence"/>
</dbReference>
<dbReference type="InterPro" id="IPR033116">
    <property type="entry name" value="TRYPSIN_SER"/>
</dbReference>
<dbReference type="GO" id="GO:0090729">
    <property type="term" value="F:toxin activity"/>
    <property type="evidence" value="ECO:0007669"/>
    <property type="project" value="UniProtKB-KW"/>
</dbReference>
<keyword evidence="8" id="KW-0720">Serine protease</keyword>
<dbReference type="PROSITE" id="PS00135">
    <property type="entry name" value="TRYPSIN_SER"/>
    <property type="match status" value="1"/>
</dbReference>
<comment type="function">
    <text evidence="6">Fibrinolytic activity; shows preferential cleavage of Arg-Gly bonds in all three fibrinogen chains. Contact with the caterpillars causes severe bleeding, due the anticoagulant effect of the protein.</text>
</comment>
<organism evidence="11 12">
    <name type="scientific">Manduca sexta</name>
    <name type="common">Tobacco hawkmoth</name>
    <name type="synonym">Tobacco hornworm</name>
    <dbReference type="NCBI Taxonomy" id="7130"/>
    <lineage>
        <taxon>Eukaryota</taxon>
        <taxon>Metazoa</taxon>
        <taxon>Ecdysozoa</taxon>
        <taxon>Arthropoda</taxon>
        <taxon>Hexapoda</taxon>
        <taxon>Insecta</taxon>
        <taxon>Pterygota</taxon>
        <taxon>Neoptera</taxon>
        <taxon>Endopterygota</taxon>
        <taxon>Lepidoptera</taxon>
        <taxon>Glossata</taxon>
        <taxon>Ditrysia</taxon>
        <taxon>Bombycoidea</taxon>
        <taxon>Sphingidae</taxon>
        <taxon>Sphinginae</taxon>
        <taxon>Sphingini</taxon>
        <taxon>Manduca</taxon>
    </lineage>
</organism>
<evidence type="ECO:0000256" key="4">
    <source>
        <dbReference type="ARBA" id="ARBA00023240"/>
    </source>
</evidence>
<keyword evidence="8" id="KW-0378">Hydrolase</keyword>
<evidence type="ECO:0000313" key="12">
    <source>
        <dbReference type="Proteomes" id="UP000791440"/>
    </source>
</evidence>
<dbReference type="GO" id="GO:0005576">
    <property type="term" value="C:extracellular region"/>
    <property type="evidence" value="ECO:0007669"/>
    <property type="project" value="UniProtKB-SubCell"/>
</dbReference>
<evidence type="ECO:0000256" key="3">
    <source>
        <dbReference type="ARBA" id="ARBA00023157"/>
    </source>
</evidence>
<feature type="signal peptide" evidence="9">
    <location>
        <begin position="1"/>
        <end position="17"/>
    </location>
</feature>
<dbReference type="InterPro" id="IPR001254">
    <property type="entry name" value="Trypsin_dom"/>
</dbReference>
<dbReference type="AlphaFoldDB" id="A0A921Z3C5"/>
<comment type="similarity">
    <text evidence="5">Belongs to the peptidase S1 family. CLIP subfamily.</text>
</comment>
<keyword evidence="4" id="KW-1199">Hemostasis impairing toxin</keyword>
<feature type="domain" description="Peptidase S1" evidence="10">
    <location>
        <begin position="60"/>
        <end position="296"/>
    </location>
</feature>
<keyword evidence="2" id="KW-0800">Toxin</keyword>
<reference evidence="11" key="2">
    <citation type="submission" date="2020-12" db="EMBL/GenBank/DDBJ databases">
        <authorList>
            <person name="Kanost M."/>
        </authorList>
    </citation>
    <scope>NUCLEOTIDE SEQUENCE</scope>
</reference>
<accession>A0A921Z3C5</accession>
<evidence type="ECO:0000256" key="2">
    <source>
        <dbReference type="ARBA" id="ARBA00022656"/>
    </source>
</evidence>
<dbReference type="Pfam" id="PF00089">
    <property type="entry name" value="Trypsin"/>
    <property type="match status" value="1"/>
</dbReference>
<keyword evidence="9" id="KW-0732">Signal</keyword>
<dbReference type="PROSITE" id="PS00134">
    <property type="entry name" value="TRYPSIN_HIS"/>
    <property type="match status" value="1"/>
</dbReference>
<dbReference type="InterPro" id="IPR018114">
    <property type="entry name" value="TRYPSIN_HIS"/>
</dbReference>
<dbReference type="SMART" id="SM00020">
    <property type="entry name" value="Tryp_SPc"/>
    <property type="match status" value="1"/>
</dbReference>
<evidence type="ECO:0000256" key="1">
    <source>
        <dbReference type="ARBA" id="ARBA00004239"/>
    </source>
</evidence>
<feature type="chain" id="PRO_5037333727" description="Peptidase S1 domain-containing protein" evidence="9">
    <location>
        <begin position="18"/>
        <end position="296"/>
    </location>
</feature>
<comment type="caution">
    <text evidence="11">The sequence shown here is derived from an EMBL/GenBank/DDBJ whole genome shotgun (WGS) entry which is preliminary data.</text>
</comment>
<dbReference type="EMBL" id="JH668384">
    <property type="protein sequence ID" value="KAG6450191.1"/>
    <property type="molecule type" value="Genomic_DNA"/>
</dbReference>
<evidence type="ECO:0000256" key="8">
    <source>
        <dbReference type="RuleBase" id="RU363034"/>
    </source>
</evidence>
<reference evidence="11" key="1">
    <citation type="journal article" date="2016" name="Insect Biochem. Mol. Biol.">
        <title>Multifaceted biological insights from a draft genome sequence of the tobacco hornworm moth, Manduca sexta.</title>
        <authorList>
            <person name="Kanost M.R."/>
            <person name="Arrese E.L."/>
            <person name="Cao X."/>
            <person name="Chen Y.R."/>
            <person name="Chellapilla S."/>
            <person name="Goldsmith M.R."/>
            <person name="Grosse-Wilde E."/>
            <person name="Heckel D.G."/>
            <person name="Herndon N."/>
            <person name="Jiang H."/>
            <person name="Papanicolaou A."/>
            <person name="Qu J."/>
            <person name="Soulages J.L."/>
            <person name="Vogel H."/>
            <person name="Walters J."/>
            <person name="Waterhouse R.M."/>
            <person name="Ahn S.J."/>
            <person name="Almeida F.C."/>
            <person name="An C."/>
            <person name="Aqrawi P."/>
            <person name="Bretschneider A."/>
            <person name="Bryant W.B."/>
            <person name="Bucks S."/>
            <person name="Chao H."/>
            <person name="Chevignon G."/>
            <person name="Christen J.M."/>
            <person name="Clarke D.F."/>
            <person name="Dittmer N.T."/>
            <person name="Ferguson L.C.F."/>
            <person name="Garavelou S."/>
            <person name="Gordon K.H.J."/>
            <person name="Gunaratna R.T."/>
            <person name="Han Y."/>
            <person name="Hauser F."/>
            <person name="He Y."/>
            <person name="Heidel-Fischer H."/>
            <person name="Hirsh A."/>
            <person name="Hu Y."/>
            <person name="Jiang H."/>
            <person name="Kalra D."/>
            <person name="Klinner C."/>
            <person name="Konig C."/>
            <person name="Kovar C."/>
            <person name="Kroll A.R."/>
            <person name="Kuwar S.S."/>
            <person name="Lee S.L."/>
            <person name="Lehman R."/>
            <person name="Li K."/>
            <person name="Li Z."/>
            <person name="Liang H."/>
            <person name="Lovelace S."/>
            <person name="Lu Z."/>
            <person name="Mansfield J.H."/>
            <person name="McCulloch K.J."/>
            <person name="Mathew T."/>
            <person name="Morton B."/>
            <person name="Muzny D.M."/>
            <person name="Neunemann D."/>
            <person name="Ongeri F."/>
            <person name="Pauchet Y."/>
            <person name="Pu L.L."/>
            <person name="Pyrousis I."/>
            <person name="Rao X.J."/>
            <person name="Redding A."/>
            <person name="Roesel C."/>
            <person name="Sanchez-Gracia A."/>
            <person name="Schaack S."/>
            <person name="Shukla A."/>
            <person name="Tetreau G."/>
            <person name="Wang Y."/>
            <person name="Xiong G.H."/>
            <person name="Traut W."/>
            <person name="Walsh T.K."/>
            <person name="Worley K.C."/>
            <person name="Wu D."/>
            <person name="Wu W."/>
            <person name="Wu Y.Q."/>
            <person name="Zhang X."/>
            <person name="Zou Z."/>
            <person name="Zucker H."/>
            <person name="Briscoe A.D."/>
            <person name="Burmester T."/>
            <person name="Clem R.J."/>
            <person name="Feyereisen R."/>
            <person name="Grimmelikhuijzen C.J.P."/>
            <person name="Hamodrakas S.J."/>
            <person name="Hansson B.S."/>
            <person name="Huguet E."/>
            <person name="Jermiin L.S."/>
            <person name="Lan Q."/>
            <person name="Lehman H.K."/>
            <person name="Lorenzen M."/>
            <person name="Merzendorfer H."/>
            <person name="Michalopoulos I."/>
            <person name="Morton D.B."/>
            <person name="Muthukrishnan S."/>
            <person name="Oakeshott J.G."/>
            <person name="Palmer W."/>
            <person name="Park Y."/>
            <person name="Passarelli A.L."/>
            <person name="Rozas J."/>
            <person name="Schwartz L.M."/>
            <person name="Smith W."/>
            <person name="Southgate A."/>
            <person name="Vilcinskas A."/>
            <person name="Vogt R."/>
            <person name="Wang P."/>
            <person name="Werren J."/>
            <person name="Yu X.Q."/>
            <person name="Zhou J.J."/>
            <person name="Brown S.J."/>
            <person name="Scherer S.E."/>
            <person name="Richards S."/>
            <person name="Blissard G.W."/>
        </authorList>
    </citation>
    <scope>NUCLEOTIDE SEQUENCE</scope>
</reference>
<evidence type="ECO:0000256" key="5">
    <source>
        <dbReference type="ARBA" id="ARBA00024195"/>
    </source>
</evidence>
<keyword evidence="8" id="KW-0645">Protease</keyword>
<keyword evidence="12" id="KW-1185">Reference proteome</keyword>
<evidence type="ECO:0000313" key="11">
    <source>
        <dbReference type="EMBL" id="KAG6450191.1"/>
    </source>
</evidence>
<keyword evidence="7" id="KW-1205">Fibrinolytic toxin</keyword>
<dbReference type="CDD" id="cd00190">
    <property type="entry name" value="Tryp_SPc"/>
    <property type="match status" value="1"/>
</dbReference>
<dbReference type="InterPro" id="IPR051487">
    <property type="entry name" value="Ser/Thr_Proteases_Immune/Dev"/>
</dbReference>